<name>A0AA97CZ39_9ACTN</name>
<feature type="binding site" evidence="7">
    <location>
        <position position="203"/>
    </location>
    <ligand>
        <name>UDP-N-acetyl-alpha-D-muramoyl-L-alanyl-D-glutamate</name>
        <dbReference type="ChEBI" id="CHEBI:83900"/>
    </ligand>
</feature>
<dbReference type="SUPFAM" id="SSF53623">
    <property type="entry name" value="MurD-like peptide ligases, catalytic domain"/>
    <property type="match status" value="1"/>
</dbReference>
<feature type="domain" description="Mur ligase N-terminal catalytic" evidence="9">
    <location>
        <begin position="40"/>
        <end position="118"/>
    </location>
</feature>
<dbReference type="EMBL" id="CP128986">
    <property type="protein sequence ID" value="WOC13741.1"/>
    <property type="molecule type" value="Genomic_DNA"/>
</dbReference>
<keyword evidence="3 7" id="KW-0133">Cell shape</keyword>
<sequence>MDADHGSRTVRPRTIEPVDIAELAQRSGAVVDGVADGVNVTGATLRAQSCAPGDLFAAMPGRQRHGAEFVEQAVDAGAVAVLTDDTGLAIVRAAGRAASLPVLVHRDPRSVLGSLSSRVYGDPSSSLTLIGITGTSGKTTTSYLAEAALRATGASVGIVGTTGSRLDGEPIPSELTTPEAPDLQRLLAVMRERGADAVVMEVSSHALSLGRVDGCRFAVGAFTNLSQDHLDYHKTMNEYFTAKARLFAADSSVRAERAVICVDDEWGAQMAAVAAAGGRPVVTVSTSGGSDTGDTGGWRVVETAQSGQGSQRVRAVDSTGTEHDLLVPLPGAYNVANALLAVAAVAESGADVGQAIDGLAQVSVPGRVEKIERGQGFLAVVDYAHKPAAVDAVLATLAAQSSGRIGVVLGAGGDRDTEKRPLMGEAAARGADLVIVTDDNPRSEDPAAIRAAVIAGADQTPGGDRRAIDVREIGDRRAAITAAVEWAEPGDVVLVAGKGHETGQEIAGVKYPFDDRLVLADALERRAASSAEPLHVVIADSGADVADVKRLLREMVAVAAESGAGSQHRGTAGPVRRTWAVFGELPDREGLDDNARAVAHDGLGRQAVRVAVDKIIAVGQTRIVRALHQGAVMEGSWGDEAAFVATADAAVEHMRTEPGYAPGPGDVAVIAGPDDLAPALLDYWRNGAGLQVRIVDL</sequence>
<dbReference type="GO" id="GO:0005524">
    <property type="term" value="F:ATP binding"/>
    <property type="evidence" value="ECO:0007669"/>
    <property type="project" value="UniProtKB-UniRule"/>
</dbReference>
<accession>A0AA97CZ39</accession>
<dbReference type="EC" id="6.3.2.13" evidence="7"/>
<dbReference type="GO" id="GO:0008765">
    <property type="term" value="F:UDP-N-acetylmuramoylalanyl-D-glutamate-2,6-diaminopimelate ligase activity"/>
    <property type="evidence" value="ECO:0007669"/>
    <property type="project" value="UniProtKB-UniRule"/>
</dbReference>
<dbReference type="InterPro" id="IPR013221">
    <property type="entry name" value="Mur_ligase_cen"/>
</dbReference>
<proteinExistence type="inferred from homology"/>
<dbReference type="Pfam" id="PF02875">
    <property type="entry name" value="Mur_ligase_C"/>
    <property type="match status" value="1"/>
</dbReference>
<dbReference type="InterPro" id="IPR000713">
    <property type="entry name" value="Mur_ligase_N"/>
</dbReference>
<keyword evidence="2 7" id="KW-0132">Cell division</keyword>
<comment type="catalytic activity">
    <reaction evidence="7">
        <text>UDP-N-acetyl-alpha-D-muramoyl-L-alanyl-D-glutamate + meso-2,6-diaminopimelate + ATP = UDP-N-acetyl-alpha-D-muramoyl-L-alanyl-gamma-D-glutamyl-meso-2,6-diaminopimelate + ADP + phosphate + H(+)</text>
        <dbReference type="Rhea" id="RHEA:23676"/>
        <dbReference type="ChEBI" id="CHEBI:15378"/>
        <dbReference type="ChEBI" id="CHEBI:30616"/>
        <dbReference type="ChEBI" id="CHEBI:43474"/>
        <dbReference type="ChEBI" id="CHEBI:57791"/>
        <dbReference type="ChEBI" id="CHEBI:83900"/>
        <dbReference type="ChEBI" id="CHEBI:83905"/>
        <dbReference type="ChEBI" id="CHEBI:456216"/>
        <dbReference type="EC" id="6.3.2.13"/>
    </reaction>
</comment>
<dbReference type="InterPro" id="IPR035911">
    <property type="entry name" value="MurE/MurF_N"/>
</dbReference>
<evidence type="ECO:0000259" key="11">
    <source>
        <dbReference type="Pfam" id="PF08245"/>
    </source>
</evidence>
<comment type="cofactor">
    <cofactor evidence="7">
        <name>Mg(2+)</name>
        <dbReference type="ChEBI" id="CHEBI:18420"/>
    </cofactor>
</comment>
<keyword evidence="7 12" id="KW-0436">Ligase</keyword>
<dbReference type="PANTHER" id="PTHR23135">
    <property type="entry name" value="MUR LIGASE FAMILY MEMBER"/>
    <property type="match status" value="1"/>
</dbReference>
<keyword evidence="7" id="KW-0067">ATP-binding</keyword>
<evidence type="ECO:0000256" key="7">
    <source>
        <dbReference type="HAMAP-Rule" id="MF_00208"/>
    </source>
</evidence>
<evidence type="ECO:0000313" key="12">
    <source>
        <dbReference type="EMBL" id="WOC13741.1"/>
    </source>
</evidence>
<feature type="binding site" evidence="7">
    <location>
        <position position="497"/>
    </location>
    <ligand>
        <name>meso-2,6-diaminopimelate</name>
        <dbReference type="ChEBI" id="CHEBI:57791"/>
    </ligand>
</feature>
<feature type="short sequence motif" description="Meso-diaminopimelate recognition motif" evidence="7">
    <location>
        <begin position="439"/>
        <end position="442"/>
    </location>
</feature>
<comment type="function">
    <text evidence="7">Catalyzes the addition of meso-diaminopimelic acid to the nucleotide precursor UDP-N-acetylmuramoyl-L-alanyl-D-glutamate (UMAG) in the biosynthesis of bacterial cell-wall peptidoglycan.</text>
</comment>
<dbReference type="GO" id="GO:0005737">
    <property type="term" value="C:cytoplasm"/>
    <property type="evidence" value="ECO:0007669"/>
    <property type="project" value="UniProtKB-SubCell"/>
</dbReference>
<dbReference type="HAMAP" id="MF_00208">
    <property type="entry name" value="MurE"/>
    <property type="match status" value="1"/>
</dbReference>
<evidence type="ECO:0000256" key="2">
    <source>
        <dbReference type="ARBA" id="ARBA00022618"/>
    </source>
</evidence>
<comment type="caution">
    <text evidence="7">Lacks conserved residue(s) required for the propagation of feature annotation.</text>
</comment>
<dbReference type="SUPFAM" id="SSF53244">
    <property type="entry name" value="MurD-like peptide ligases, peptide-binding domain"/>
    <property type="match status" value="1"/>
</dbReference>
<feature type="binding site" evidence="7">
    <location>
        <position position="45"/>
    </location>
    <ligand>
        <name>UDP-N-acetyl-alpha-D-muramoyl-L-alanyl-D-glutamate</name>
        <dbReference type="ChEBI" id="CHEBI:83900"/>
    </ligand>
</feature>
<keyword evidence="6 7" id="KW-0961">Cell wall biogenesis/degradation</keyword>
<dbReference type="InterPro" id="IPR004101">
    <property type="entry name" value="Mur_ligase_C"/>
</dbReference>
<evidence type="ECO:0000256" key="4">
    <source>
        <dbReference type="ARBA" id="ARBA00022984"/>
    </source>
</evidence>
<feature type="binding site" evidence="7">
    <location>
        <position position="415"/>
    </location>
    <ligand>
        <name>meso-2,6-diaminopimelate</name>
        <dbReference type="ChEBI" id="CHEBI:57791"/>
    </ligand>
</feature>
<dbReference type="InterPro" id="IPR036615">
    <property type="entry name" value="Mur_ligase_C_dom_sf"/>
</dbReference>
<dbReference type="GO" id="GO:0051301">
    <property type="term" value="P:cell division"/>
    <property type="evidence" value="ECO:0007669"/>
    <property type="project" value="UniProtKB-KW"/>
</dbReference>
<comment type="pathway">
    <text evidence="7 8">Cell wall biogenesis; peptidoglycan biosynthesis.</text>
</comment>
<dbReference type="Gene3D" id="3.40.1190.10">
    <property type="entry name" value="Mur-like, catalytic domain"/>
    <property type="match status" value="1"/>
</dbReference>
<feature type="domain" description="Mur ligase central" evidence="11">
    <location>
        <begin position="132"/>
        <end position="345"/>
    </location>
</feature>
<keyword evidence="7" id="KW-0963">Cytoplasm</keyword>
<dbReference type="AlphaFoldDB" id="A0AA97CZ39"/>
<evidence type="ECO:0000256" key="5">
    <source>
        <dbReference type="ARBA" id="ARBA00023306"/>
    </source>
</evidence>
<feature type="binding site" evidence="7">
    <location>
        <position position="211"/>
    </location>
    <ligand>
        <name>UDP-N-acetyl-alpha-D-muramoyl-L-alanyl-D-glutamate</name>
        <dbReference type="ChEBI" id="CHEBI:83900"/>
    </ligand>
</feature>
<comment type="PTM">
    <text evidence="7">Carboxylation is probably crucial for Mg(2+) binding and, consequently, for the gamma-phosphate positioning of ATP.</text>
</comment>
<dbReference type="GO" id="GO:0009252">
    <property type="term" value="P:peptidoglycan biosynthetic process"/>
    <property type="evidence" value="ECO:0007669"/>
    <property type="project" value="UniProtKB-UniRule"/>
</dbReference>
<evidence type="ECO:0000256" key="3">
    <source>
        <dbReference type="ARBA" id="ARBA00022960"/>
    </source>
</evidence>
<dbReference type="NCBIfam" id="NF001126">
    <property type="entry name" value="PRK00139.1-4"/>
    <property type="match status" value="1"/>
</dbReference>
<dbReference type="GO" id="GO:0071555">
    <property type="term" value="P:cell wall organization"/>
    <property type="evidence" value="ECO:0007669"/>
    <property type="project" value="UniProtKB-KW"/>
</dbReference>
<dbReference type="GO" id="GO:0000287">
    <property type="term" value="F:magnesium ion binding"/>
    <property type="evidence" value="ECO:0007669"/>
    <property type="project" value="UniProtKB-UniRule"/>
</dbReference>
<organism evidence="12">
    <name type="scientific">Gordonia sp. MP11Mi</name>
    <dbReference type="NCBI Taxonomy" id="3022769"/>
    <lineage>
        <taxon>Bacteria</taxon>
        <taxon>Bacillati</taxon>
        <taxon>Actinomycetota</taxon>
        <taxon>Actinomycetes</taxon>
        <taxon>Mycobacteriales</taxon>
        <taxon>Gordoniaceae</taxon>
        <taxon>Gordonia</taxon>
    </lineage>
</organism>
<gene>
    <name evidence="7 12" type="primary">murE</name>
    <name evidence="12" type="ORF">MP11Mi_28480</name>
</gene>
<dbReference type="InterPro" id="IPR005761">
    <property type="entry name" value="UDP-N-AcMur-Glu-dNH2Pim_ligase"/>
</dbReference>
<dbReference type="NCBIfam" id="TIGR01085">
    <property type="entry name" value="murE"/>
    <property type="match status" value="1"/>
</dbReference>
<reference evidence="12" key="1">
    <citation type="submission" date="2023-06" db="EMBL/GenBank/DDBJ databases">
        <title>Gordonia sp. nov. and Pseudochrobactrum sp. nov., two species isolated from the burying beetle Nicrophorus vespilloides.</title>
        <authorList>
            <person name="Poehlein A."/>
            <person name="Guzman J."/>
            <person name="Daniel R."/>
            <person name="Vilcinskas A."/>
        </authorList>
    </citation>
    <scope>NUCLEOTIDE SEQUENCE</scope>
    <source>
        <strain evidence="12">MP11Mi</strain>
    </source>
</reference>
<dbReference type="RefSeq" id="WP_420712796.1">
    <property type="nucleotide sequence ID" value="NZ_CP128986.1"/>
</dbReference>
<keyword evidence="7" id="KW-0547">Nucleotide-binding</keyword>
<feature type="binding site" evidence="7">
    <location>
        <begin position="176"/>
        <end position="177"/>
    </location>
    <ligand>
        <name>UDP-N-acetyl-alpha-D-muramoyl-L-alanyl-D-glutamate</name>
        <dbReference type="ChEBI" id="CHEBI:83900"/>
    </ligand>
</feature>
<feature type="binding site" evidence="7">
    <location>
        <begin position="134"/>
        <end position="140"/>
    </location>
    <ligand>
        <name>ATP</name>
        <dbReference type="ChEBI" id="CHEBI:30616"/>
    </ligand>
</feature>
<dbReference type="Pfam" id="PF08245">
    <property type="entry name" value="Mur_ligase_M"/>
    <property type="match status" value="1"/>
</dbReference>
<dbReference type="PANTHER" id="PTHR23135:SF4">
    <property type="entry name" value="UDP-N-ACETYLMURAMOYL-L-ALANYL-D-GLUTAMATE--2,6-DIAMINOPIMELATE LIGASE MURE HOMOLOG, CHLOROPLASTIC"/>
    <property type="match status" value="1"/>
</dbReference>
<keyword evidence="5 7" id="KW-0131">Cell cycle</keyword>
<dbReference type="Gene3D" id="3.90.190.20">
    <property type="entry name" value="Mur ligase, C-terminal domain"/>
    <property type="match status" value="1"/>
</dbReference>
<feature type="modified residue" description="N6-carboxylysine" evidence="7">
    <location>
        <position position="243"/>
    </location>
</feature>
<dbReference type="SUPFAM" id="SSF63418">
    <property type="entry name" value="MurE/MurF N-terminal domain"/>
    <property type="match status" value="1"/>
</dbReference>
<keyword evidence="4 7" id="KW-0573">Peptidoglycan synthesis</keyword>
<dbReference type="GO" id="GO:0008360">
    <property type="term" value="P:regulation of cell shape"/>
    <property type="evidence" value="ECO:0007669"/>
    <property type="project" value="UniProtKB-KW"/>
</dbReference>
<feature type="binding site" evidence="7">
    <location>
        <begin position="439"/>
        <end position="442"/>
    </location>
    <ligand>
        <name>meso-2,6-diaminopimelate</name>
        <dbReference type="ChEBI" id="CHEBI:57791"/>
    </ligand>
</feature>
<keyword evidence="7" id="KW-0460">Magnesium</keyword>
<dbReference type="Pfam" id="PF01225">
    <property type="entry name" value="Mur_ligase"/>
    <property type="match status" value="1"/>
</dbReference>
<evidence type="ECO:0000256" key="1">
    <source>
        <dbReference type="ARBA" id="ARBA00005898"/>
    </source>
</evidence>
<evidence type="ECO:0000259" key="10">
    <source>
        <dbReference type="Pfam" id="PF02875"/>
    </source>
</evidence>
<protein>
    <recommendedName>
        <fullName evidence="7">UDP-N-acetylmuramoyl-L-alanyl-D-glutamate--2,6-diaminopimelate ligase</fullName>
        <ecNumber evidence="7">6.3.2.13</ecNumber>
    </recommendedName>
    <alternativeName>
        <fullName evidence="7">Meso-A2pm-adding enzyme</fullName>
    </alternativeName>
    <alternativeName>
        <fullName evidence="7">Meso-diaminopimelate-adding enzyme</fullName>
    </alternativeName>
    <alternativeName>
        <fullName evidence="7">UDP-MurNAc-L-Ala-D-Glu:meso-diaminopimelate ligase</fullName>
    </alternativeName>
    <alternativeName>
        <fullName evidence="7">UDP-MurNAc-tripeptide synthetase</fullName>
    </alternativeName>
    <alternativeName>
        <fullName evidence="7">UDP-N-acetylmuramyl-tripeptide synthetase</fullName>
    </alternativeName>
</protein>
<evidence type="ECO:0000256" key="6">
    <source>
        <dbReference type="ARBA" id="ARBA00023316"/>
    </source>
</evidence>
<evidence type="ECO:0000259" key="9">
    <source>
        <dbReference type="Pfam" id="PF01225"/>
    </source>
</evidence>
<dbReference type="InterPro" id="IPR036565">
    <property type="entry name" value="Mur-like_cat_sf"/>
</dbReference>
<evidence type="ECO:0000256" key="8">
    <source>
        <dbReference type="RuleBase" id="RU004135"/>
    </source>
</evidence>
<dbReference type="Gene3D" id="3.40.1390.10">
    <property type="entry name" value="MurE/MurF, N-terminal domain"/>
    <property type="match status" value="1"/>
</dbReference>
<feature type="domain" description="Mur ligase C-terminal" evidence="10">
    <location>
        <begin position="366"/>
        <end position="499"/>
    </location>
</feature>
<comment type="similarity">
    <text evidence="1 7">Belongs to the MurCDEF family. MurE subfamily.</text>
</comment>
<dbReference type="NCBIfam" id="NF001124">
    <property type="entry name" value="PRK00139.1-2"/>
    <property type="match status" value="1"/>
</dbReference>
<feature type="binding site" evidence="7">
    <location>
        <position position="501"/>
    </location>
    <ligand>
        <name>meso-2,6-diaminopimelate</name>
        <dbReference type="ChEBI" id="CHEBI:57791"/>
    </ligand>
</feature>
<comment type="subcellular location">
    <subcellularLocation>
        <location evidence="7 8">Cytoplasm</location>
    </subcellularLocation>
</comment>